<comment type="caution">
    <text evidence="2">The sequence shown here is derived from an EMBL/GenBank/DDBJ whole genome shotgun (WGS) entry which is preliminary data.</text>
</comment>
<dbReference type="Proteomes" id="UP000293874">
    <property type="component" value="Unassembled WGS sequence"/>
</dbReference>
<name>A0A4Q7MZU5_9BACT</name>
<dbReference type="CDD" id="cd02933">
    <property type="entry name" value="OYE_like_FMN"/>
    <property type="match status" value="1"/>
</dbReference>
<dbReference type="Pfam" id="PF00724">
    <property type="entry name" value="Oxidored_FMN"/>
    <property type="match status" value="1"/>
</dbReference>
<dbReference type="InterPro" id="IPR013785">
    <property type="entry name" value="Aldolase_TIM"/>
</dbReference>
<dbReference type="SUPFAM" id="SSF51395">
    <property type="entry name" value="FMN-linked oxidoreductases"/>
    <property type="match status" value="1"/>
</dbReference>
<dbReference type="RefSeq" id="WP_130539249.1">
    <property type="nucleotide sequence ID" value="NZ_CP042431.1"/>
</dbReference>
<evidence type="ECO:0000313" key="2">
    <source>
        <dbReference type="EMBL" id="RZS74817.1"/>
    </source>
</evidence>
<reference evidence="2 3" key="1">
    <citation type="submission" date="2019-02" db="EMBL/GenBank/DDBJ databases">
        <title>Genomic Encyclopedia of Type Strains, Phase IV (KMG-IV): sequencing the most valuable type-strain genomes for metagenomic binning, comparative biology and taxonomic classification.</title>
        <authorList>
            <person name="Goeker M."/>
        </authorList>
    </citation>
    <scope>NUCLEOTIDE SEQUENCE [LARGE SCALE GENOMIC DNA]</scope>
    <source>
        <strain evidence="2 3">DSM 18116</strain>
    </source>
</reference>
<dbReference type="Gene3D" id="3.20.20.70">
    <property type="entry name" value="Aldolase class I"/>
    <property type="match status" value="1"/>
</dbReference>
<sequence>MKMLLSPFQKNGLHLRNHMVMSPMTRSRAKDYLPNALMAEYYAQRATAGLIITEGTAPSAEGLGYYKTPGIYSPEQVEGWKQVTRAVHEKGGSIFVQLMHTGQINTIRNLPAGAKRIHVTGIHQGNTITPLSTTGIKQLIDEFAKASENAMEAGFNGVELHGAHGYLLEQFLNPLINTRKDAYGGNFVNRSRFVLETAAATIDAIGKERTGIRLSPFATINDMPVYDKEEVHNTYVHLAKELDKLGLIYLHISLNAIIPPATLTAIREAFSGILILANGQTAESAETLLQSKAADLVAFGKSFLANPDLVERFNQNTSLNAPNFKTMYGGGAEGYTDYPFIGELEN</sequence>
<accession>A0A4Q7MZU5</accession>
<organism evidence="2 3">
    <name type="scientific">Pseudobacter ginsenosidimutans</name>
    <dbReference type="NCBI Taxonomy" id="661488"/>
    <lineage>
        <taxon>Bacteria</taxon>
        <taxon>Pseudomonadati</taxon>
        <taxon>Bacteroidota</taxon>
        <taxon>Chitinophagia</taxon>
        <taxon>Chitinophagales</taxon>
        <taxon>Chitinophagaceae</taxon>
        <taxon>Pseudobacter</taxon>
    </lineage>
</organism>
<dbReference type="PANTHER" id="PTHR22893:SF91">
    <property type="entry name" value="NADPH DEHYDROGENASE 2-RELATED"/>
    <property type="match status" value="1"/>
</dbReference>
<proteinExistence type="predicted"/>
<dbReference type="AlphaFoldDB" id="A0A4Q7MZU5"/>
<feature type="domain" description="NADH:flavin oxidoreductase/NADH oxidase N-terminal" evidence="1">
    <location>
        <begin position="4"/>
        <end position="319"/>
    </location>
</feature>
<evidence type="ECO:0000259" key="1">
    <source>
        <dbReference type="Pfam" id="PF00724"/>
    </source>
</evidence>
<gene>
    <name evidence="2" type="ORF">EV199_0668</name>
</gene>
<keyword evidence="3" id="KW-1185">Reference proteome</keyword>
<protein>
    <submittedName>
        <fullName evidence="2">N-ethylmaleimide reductase</fullName>
    </submittedName>
</protein>
<dbReference type="GO" id="GO:0005829">
    <property type="term" value="C:cytosol"/>
    <property type="evidence" value="ECO:0007669"/>
    <property type="project" value="TreeGrafter"/>
</dbReference>
<dbReference type="PANTHER" id="PTHR22893">
    <property type="entry name" value="NADH OXIDOREDUCTASE-RELATED"/>
    <property type="match status" value="1"/>
</dbReference>
<dbReference type="InterPro" id="IPR045247">
    <property type="entry name" value="Oye-like"/>
</dbReference>
<dbReference type="InterPro" id="IPR001155">
    <property type="entry name" value="OxRdtase_FMN_N"/>
</dbReference>
<dbReference type="OrthoDB" id="9772736at2"/>
<dbReference type="GO" id="GO:0016491">
    <property type="term" value="F:oxidoreductase activity"/>
    <property type="evidence" value="ECO:0007669"/>
    <property type="project" value="InterPro"/>
</dbReference>
<dbReference type="GO" id="GO:0010181">
    <property type="term" value="F:FMN binding"/>
    <property type="evidence" value="ECO:0007669"/>
    <property type="project" value="InterPro"/>
</dbReference>
<evidence type="ECO:0000313" key="3">
    <source>
        <dbReference type="Proteomes" id="UP000293874"/>
    </source>
</evidence>
<dbReference type="EMBL" id="SGXA01000001">
    <property type="protein sequence ID" value="RZS74817.1"/>
    <property type="molecule type" value="Genomic_DNA"/>
</dbReference>